<dbReference type="AlphaFoldDB" id="A0AAW3JUF6"/>
<feature type="region of interest" description="Disordered" evidence="1">
    <location>
        <begin position="22"/>
        <end position="41"/>
    </location>
</feature>
<protein>
    <recommendedName>
        <fullName evidence="2">BIG2 domain-containing protein</fullName>
    </recommendedName>
</protein>
<comment type="caution">
    <text evidence="3">The sequence shown here is derived from an EMBL/GenBank/DDBJ whole genome shotgun (WGS) entry which is preliminary data.</text>
</comment>
<dbReference type="RefSeq" id="WP_055941110.1">
    <property type="nucleotide sequence ID" value="NZ_JAQDCV010000013.1"/>
</dbReference>
<evidence type="ECO:0000259" key="2">
    <source>
        <dbReference type="SMART" id="SM00635"/>
    </source>
</evidence>
<dbReference type="Proteomes" id="UP000050833">
    <property type="component" value="Unassembled WGS sequence"/>
</dbReference>
<gene>
    <name evidence="3" type="ORF">APZ18_01840</name>
</gene>
<dbReference type="InterPro" id="IPR008964">
    <property type="entry name" value="Invasin/intimin_cell_adhesion"/>
</dbReference>
<keyword evidence="4" id="KW-1185">Reference proteome</keyword>
<reference evidence="3 4" key="1">
    <citation type="submission" date="2015-10" db="EMBL/GenBank/DDBJ databases">
        <title>Butyribacter intestini gen. nov., sp. nov., a butyric acid-producing bacterium of the family Lachnospiraceae isolated from the human faeces.</title>
        <authorList>
            <person name="Zou Y."/>
            <person name="Xue W."/>
            <person name="Luo G."/>
            <person name="Lv M."/>
        </authorList>
    </citation>
    <scope>NUCLEOTIDE SEQUENCE [LARGE SCALE GENOMIC DNA]</scope>
    <source>
        <strain evidence="3 4">TF01-11</strain>
    </source>
</reference>
<organism evidence="3 4">
    <name type="scientific">Butyribacter intestini</name>
    <dbReference type="NCBI Taxonomy" id="1703332"/>
    <lineage>
        <taxon>Bacteria</taxon>
        <taxon>Bacillati</taxon>
        <taxon>Bacillota</taxon>
        <taxon>Clostridia</taxon>
        <taxon>Lachnospirales</taxon>
        <taxon>Lachnospiraceae</taxon>
        <taxon>Butyribacter</taxon>
    </lineage>
</organism>
<accession>A0AAW3JUF6</accession>
<sequence>MKKAGQNKVFCPVIIRKPSKITPDDKSMTIKKGKKRKISYGLPQGSTSSKITFSSSNKKIATVSSAGVVKAKKKGKCKYPSNLKKKKYHNDIFCRSSVIQYSQIKK</sequence>
<dbReference type="SMART" id="SM00635">
    <property type="entry name" value="BID_2"/>
    <property type="match status" value="1"/>
</dbReference>
<evidence type="ECO:0000313" key="4">
    <source>
        <dbReference type="Proteomes" id="UP000050833"/>
    </source>
</evidence>
<name>A0AAW3JUF6_9FIRM</name>
<dbReference type="Gene3D" id="2.60.40.1080">
    <property type="match status" value="1"/>
</dbReference>
<evidence type="ECO:0000256" key="1">
    <source>
        <dbReference type="SAM" id="MobiDB-lite"/>
    </source>
</evidence>
<dbReference type="InterPro" id="IPR003343">
    <property type="entry name" value="Big_2"/>
</dbReference>
<feature type="compositionally biased region" description="Basic residues" evidence="1">
    <location>
        <begin position="29"/>
        <end position="38"/>
    </location>
</feature>
<dbReference type="Pfam" id="PF02368">
    <property type="entry name" value="Big_2"/>
    <property type="match status" value="1"/>
</dbReference>
<dbReference type="SUPFAM" id="SSF49373">
    <property type="entry name" value="Invasin/intimin cell-adhesion fragments"/>
    <property type="match status" value="1"/>
</dbReference>
<dbReference type="EMBL" id="LLKB01000001">
    <property type="protein sequence ID" value="KQC85965.1"/>
    <property type="molecule type" value="Genomic_DNA"/>
</dbReference>
<feature type="domain" description="BIG2" evidence="2">
    <location>
        <begin position="17"/>
        <end position="93"/>
    </location>
</feature>
<proteinExistence type="predicted"/>
<evidence type="ECO:0000313" key="3">
    <source>
        <dbReference type="EMBL" id="KQC85965.1"/>
    </source>
</evidence>